<dbReference type="PRINTS" id="PR00413">
    <property type="entry name" value="HADHALOGNASE"/>
</dbReference>
<evidence type="ECO:0000313" key="7">
    <source>
        <dbReference type="Proteomes" id="UP000183769"/>
    </source>
</evidence>
<dbReference type="GO" id="GO:0044281">
    <property type="term" value="P:small molecule metabolic process"/>
    <property type="evidence" value="ECO:0007669"/>
    <property type="project" value="UniProtKB-ARBA"/>
</dbReference>
<dbReference type="InterPro" id="IPR023214">
    <property type="entry name" value="HAD_sf"/>
</dbReference>
<dbReference type="OrthoDB" id="27736at2157"/>
<gene>
    <name evidence="6" type="ORF">SAMN05216277_10245</name>
</gene>
<protein>
    <submittedName>
        <fullName evidence="6">Putative hydrolase of the HAD superfamily</fullName>
    </submittedName>
</protein>
<dbReference type="GO" id="GO:0046872">
    <property type="term" value="F:metal ion binding"/>
    <property type="evidence" value="ECO:0007669"/>
    <property type="project" value="UniProtKB-KW"/>
</dbReference>
<dbReference type="PANTHER" id="PTHR46470">
    <property type="entry name" value="N-ACYLNEURAMINATE-9-PHOSPHATASE"/>
    <property type="match status" value="1"/>
</dbReference>
<comment type="similarity">
    <text evidence="2">Belongs to the HAD-like hydrolase superfamily.</text>
</comment>
<evidence type="ECO:0000256" key="5">
    <source>
        <dbReference type="ARBA" id="ARBA00022842"/>
    </source>
</evidence>
<keyword evidence="3" id="KW-0479">Metal-binding</keyword>
<dbReference type="SUPFAM" id="SSF56784">
    <property type="entry name" value="HAD-like"/>
    <property type="match status" value="1"/>
</dbReference>
<comment type="cofactor">
    <cofactor evidence="1">
        <name>Mg(2+)</name>
        <dbReference type="ChEBI" id="CHEBI:18420"/>
    </cofactor>
</comment>
<dbReference type="GO" id="GO:0016791">
    <property type="term" value="F:phosphatase activity"/>
    <property type="evidence" value="ECO:0007669"/>
    <property type="project" value="TreeGrafter"/>
</dbReference>
<evidence type="ECO:0000256" key="4">
    <source>
        <dbReference type="ARBA" id="ARBA00022801"/>
    </source>
</evidence>
<organism evidence="6 7">
    <name type="scientific">Halolamina pelagica</name>
    <dbReference type="NCBI Taxonomy" id="699431"/>
    <lineage>
        <taxon>Archaea</taxon>
        <taxon>Methanobacteriati</taxon>
        <taxon>Methanobacteriota</taxon>
        <taxon>Stenosarchaea group</taxon>
        <taxon>Halobacteria</taxon>
        <taxon>Halobacteriales</taxon>
        <taxon>Haloferacaceae</taxon>
    </lineage>
</organism>
<dbReference type="AlphaFoldDB" id="A0A1I5NIP8"/>
<keyword evidence="7" id="KW-1185">Reference proteome</keyword>
<accession>A0A1I5NIP8</accession>
<dbReference type="InterPro" id="IPR036412">
    <property type="entry name" value="HAD-like_sf"/>
</dbReference>
<dbReference type="Pfam" id="PF00702">
    <property type="entry name" value="Hydrolase"/>
    <property type="match status" value="1"/>
</dbReference>
<evidence type="ECO:0000256" key="3">
    <source>
        <dbReference type="ARBA" id="ARBA00022723"/>
    </source>
</evidence>
<dbReference type="EMBL" id="FOXI01000002">
    <property type="protein sequence ID" value="SFP21607.1"/>
    <property type="molecule type" value="Genomic_DNA"/>
</dbReference>
<dbReference type="NCBIfam" id="TIGR01549">
    <property type="entry name" value="HAD-SF-IA-v1"/>
    <property type="match status" value="1"/>
</dbReference>
<evidence type="ECO:0000256" key="1">
    <source>
        <dbReference type="ARBA" id="ARBA00001946"/>
    </source>
</evidence>
<evidence type="ECO:0000256" key="2">
    <source>
        <dbReference type="ARBA" id="ARBA00007958"/>
    </source>
</evidence>
<dbReference type="SFLD" id="SFLDG01129">
    <property type="entry name" value="C1.5:_HAD__Beta-PGM__Phosphata"/>
    <property type="match status" value="1"/>
</dbReference>
<dbReference type="InterPro" id="IPR051400">
    <property type="entry name" value="HAD-like_hydrolase"/>
</dbReference>
<dbReference type="Gene3D" id="3.40.50.1000">
    <property type="entry name" value="HAD superfamily/HAD-like"/>
    <property type="match status" value="1"/>
</dbReference>
<keyword evidence="4 6" id="KW-0378">Hydrolase</keyword>
<sequence length="231" mass="25202">MTQIEAVLFDLDNTLVEYERSPGDVLQVAFDTIGSEPLFSVEEYYARYDEFAEKCDSMDELRSECFAALAAANGYERHRGRAVADAFSKERDQTRIELLPAVEDVLSELSREYRIGIVTNGAPDAQQQKIDAVNLTQWVDEIIVASHEVPPKPDPEPFERAMQSLNATPPSTIHVGDSPETDVAGATAAGIDSVLIADANESEQYSATHHIKSLDSLLSLPGTKGSASSIL</sequence>
<dbReference type="SFLD" id="SFLDS00003">
    <property type="entry name" value="Haloacid_Dehalogenase"/>
    <property type="match status" value="1"/>
</dbReference>
<name>A0A1I5NIP8_9EURY</name>
<dbReference type="RefSeq" id="WP_074875450.1">
    <property type="nucleotide sequence ID" value="NZ_FOXI01000002.1"/>
</dbReference>
<dbReference type="Gene3D" id="1.20.120.710">
    <property type="entry name" value="Haloacid dehalogenase hydrolase-like domain"/>
    <property type="match status" value="1"/>
</dbReference>
<keyword evidence="5" id="KW-0460">Magnesium</keyword>
<reference evidence="7" key="1">
    <citation type="submission" date="2016-10" db="EMBL/GenBank/DDBJ databases">
        <authorList>
            <person name="Varghese N."/>
            <person name="Submissions S."/>
        </authorList>
    </citation>
    <scope>NUCLEOTIDE SEQUENCE [LARGE SCALE GENOMIC DNA]</scope>
    <source>
        <strain evidence="7">CGMCC 1.10329</strain>
    </source>
</reference>
<dbReference type="SFLD" id="SFLDG01135">
    <property type="entry name" value="C1.5.6:_HAD__Beta-PGM__Phospha"/>
    <property type="match status" value="1"/>
</dbReference>
<dbReference type="PANTHER" id="PTHR46470:SF2">
    <property type="entry name" value="GLYCERALDEHYDE 3-PHOSPHATE PHOSPHATASE"/>
    <property type="match status" value="1"/>
</dbReference>
<proteinExistence type="inferred from homology"/>
<dbReference type="Proteomes" id="UP000183769">
    <property type="component" value="Unassembled WGS sequence"/>
</dbReference>
<dbReference type="InterPro" id="IPR006439">
    <property type="entry name" value="HAD-SF_hydro_IA"/>
</dbReference>
<evidence type="ECO:0000313" key="6">
    <source>
        <dbReference type="EMBL" id="SFP21607.1"/>
    </source>
</evidence>